<feature type="transmembrane region" description="Helical" evidence="1">
    <location>
        <begin position="180"/>
        <end position="202"/>
    </location>
</feature>
<dbReference type="Proteomes" id="UP001465976">
    <property type="component" value="Unassembled WGS sequence"/>
</dbReference>
<feature type="transmembrane region" description="Helical" evidence="1">
    <location>
        <begin position="116"/>
        <end position="137"/>
    </location>
</feature>
<accession>A0ABR3EV66</accession>
<dbReference type="EMBL" id="JBAHYK010001770">
    <property type="protein sequence ID" value="KAL0566803.1"/>
    <property type="molecule type" value="Genomic_DNA"/>
</dbReference>
<name>A0ABR3EV66_9AGAR</name>
<keyword evidence="3" id="KW-1185">Reference proteome</keyword>
<evidence type="ECO:0000256" key="1">
    <source>
        <dbReference type="SAM" id="Phobius"/>
    </source>
</evidence>
<organism evidence="2 3">
    <name type="scientific">Marasmius crinis-equi</name>
    <dbReference type="NCBI Taxonomy" id="585013"/>
    <lineage>
        <taxon>Eukaryota</taxon>
        <taxon>Fungi</taxon>
        <taxon>Dikarya</taxon>
        <taxon>Basidiomycota</taxon>
        <taxon>Agaricomycotina</taxon>
        <taxon>Agaricomycetes</taxon>
        <taxon>Agaricomycetidae</taxon>
        <taxon>Agaricales</taxon>
        <taxon>Marasmiineae</taxon>
        <taxon>Marasmiaceae</taxon>
        <taxon>Marasmius</taxon>
    </lineage>
</organism>
<reference evidence="2 3" key="1">
    <citation type="submission" date="2024-02" db="EMBL/GenBank/DDBJ databases">
        <title>A draft genome for the cacao thread blight pathogen Marasmius crinis-equi.</title>
        <authorList>
            <person name="Cohen S.P."/>
            <person name="Baruah I.K."/>
            <person name="Amoako-Attah I."/>
            <person name="Bukari Y."/>
            <person name="Meinhardt L.W."/>
            <person name="Bailey B.A."/>
        </authorList>
    </citation>
    <scope>NUCLEOTIDE SEQUENCE [LARGE SCALE GENOMIC DNA]</scope>
    <source>
        <strain evidence="2 3">GH-76</strain>
    </source>
</reference>
<feature type="transmembrane region" description="Helical" evidence="1">
    <location>
        <begin position="57"/>
        <end position="77"/>
    </location>
</feature>
<evidence type="ECO:0000313" key="3">
    <source>
        <dbReference type="Proteomes" id="UP001465976"/>
    </source>
</evidence>
<feature type="transmembrane region" description="Helical" evidence="1">
    <location>
        <begin position="24"/>
        <end position="45"/>
    </location>
</feature>
<proteinExistence type="predicted"/>
<gene>
    <name evidence="2" type="ORF">V5O48_015199</name>
</gene>
<feature type="transmembrane region" description="Helical" evidence="1">
    <location>
        <begin position="264"/>
        <end position="286"/>
    </location>
</feature>
<feature type="transmembrane region" description="Helical" evidence="1">
    <location>
        <begin position="149"/>
        <end position="168"/>
    </location>
</feature>
<protein>
    <submittedName>
        <fullName evidence="2">Uncharacterized protein</fullName>
    </submittedName>
</protein>
<keyword evidence="1" id="KW-0472">Membrane</keyword>
<evidence type="ECO:0000313" key="2">
    <source>
        <dbReference type="EMBL" id="KAL0566803.1"/>
    </source>
</evidence>
<sequence length="310" mass="34472">MANPDDFTLISITGYNLFLNGVGLLATAIPYGIYLVLVCFTIVILCRNGGNSRAKIVLLLAVLSMFAISTFFVFAYACIFLEEIHMVFISGVTEPVANKIIAYRMRFTVLSLMQEVMFLIEVVIGDFVVVWRAWVLWSENRKIPLPSVLLLLCSAVSMLSFLGCFIHYDWPLIVPPTCTALNVSTYVLSMATNVAGTAAIGYKAWVHRCFLKKYHFAAGNHRVLKALVLLMESGMVYTLLWVLQLINFVPSVGDSYPGQLTQEVFTSISVQLVAIYPTMVIILVYLQRSMWDPSGSDLHADISVQIPTSA</sequence>
<keyword evidence="1" id="KW-0812">Transmembrane</keyword>
<feature type="transmembrane region" description="Helical" evidence="1">
    <location>
        <begin position="223"/>
        <end position="244"/>
    </location>
</feature>
<comment type="caution">
    <text evidence="2">The sequence shown here is derived from an EMBL/GenBank/DDBJ whole genome shotgun (WGS) entry which is preliminary data.</text>
</comment>
<keyword evidence="1" id="KW-1133">Transmembrane helix</keyword>